<dbReference type="Pfam" id="PF00595">
    <property type="entry name" value="PDZ"/>
    <property type="match status" value="1"/>
</dbReference>
<feature type="domain" description="C2" evidence="4">
    <location>
        <begin position="460"/>
        <end position="585"/>
    </location>
</feature>
<dbReference type="InterPro" id="IPR035892">
    <property type="entry name" value="C2_domain_sf"/>
</dbReference>
<dbReference type="RefSeq" id="XP_038057705.1">
    <property type="nucleotide sequence ID" value="XM_038201777.1"/>
</dbReference>
<dbReference type="AlphaFoldDB" id="A0A914A233"/>
<evidence type="ECO:0000313" key="6">
    <source>
        <dbReference type="EnsemblMetazoa" id="XP_038057705.1"/>
    </source>
</evidence>
<feature type="compositionally biased region" description="Low complexity" evidence="3">
    <location>
        <begin position="728"/>
        <end position="743"/>
    </location>
</feature>
<dbReference type="InterPro" id="IPR001478">
    <property type="entry name" value="PDZ"/>
</dbReference>
<dbReference type="SMART" id="SM00239">
    <property type="entry name" value="C2"/>
    <property type="match status" value="2"/>
</dbReference>
<dbReference type="GO" id="GO:0044325">
    <property type="term" value="F:transmembrane transporter binding"/>
    <property type="evidence" value="ECO:0007669"/>
    <property type="project" value="TreeGrafter"/>
</dbReference>
<dbReference type="GO" id="GO:0006887">
    <property type="term" value="P:exocytosis"/>
    <property type="evidence" value="ECO:0007669"/>
    <property type="project" value="InterPro"/>
</dbReference>
<feature type="region of interest" description="Disordered" evidence="3">
    <location>
        <begin position="1"/>
        <end position="27"/>
    </location>
</feature>
<reference evidence="6" key="1">
    <citation type="submission" date="2022-11" db="UniProtKB">
        <authorList>
            <consortium name="EnsemblMetazoa"/>
        </authorList>
    </citation>
    <scope>IDENTIFICATION</scope>
</reference>
<dbReference type="GO" id="GO:0042391">
    <property type="term" value="P:regulation of membrane potential"/>
    <property type="evidence" value="ECO:0007669"/>
    <property type="project" value="TreeGrafter"/>
</dbReference>
<dbReference type="PANTHER" id="PTHR12157">
    <property type="entry name" value="REGULATING SYNAPTIC MEMBRANE EXOCYTOSIS PROTEIN"/>
    <property type="match status" value="1"/>
</dbReference>
<feature type="domain" description="PDZ" evidence="5">
    <location>
        <begin position="269"/>
        <end position="347"/>
    </location>
</feature>
<dbReference type="InterPro" id="IPR039032">
    <property type="entry name" value="Rim-like"/>
</dbReference>
<feature type="region of interest" description="Disordered" evidence="3">
    <location>
        <begin position="725"/>
        <end position="746"/>
    </location>
</feature>
<dbReference type="SMART" id="SM00228">
    <property type="entry name" value="PDZ"/>
    <property type="match status" value="1"/>
</dbReference>
<evidence type="ECO:0000259" key="5">
    <source>
        <dbReference type="PROSITE" id="PS50106"/>
    </source>
</evidence>
<comment type="subcellular location">
    <subcellularLocation>
        <location evidence="2">Synapse</location>
    </subcellularLocation>
</comment>
<feature type="compositionally biased region" description="Basic residues" evidence="3">
    <location>
        <begin position="77"/>
        <end position="86"/>
    </location>
</feature>
<dbReference type="InterPro" id="IPR000008">
    <property type="entry name" value="C2_dom"/>
</dbReference>
<dbReference type="PROSITE" id="PS50004">
    <property type="entry name" value="C2"/>
    <property type="match status" value="2"/>
</dbReference>
<dbReference type="GeneID" id="119729211"/>
<dbReference type="Pfam" id="PF00168">
    <property type="entry name" value="C2"/>
    <property type="match status" value="2"/>
</dbReference>
<feature type="compositionally biased region" description="Basic and acidic residues" evidence="3">
    <location>
        <begin position="206"/>
        <end position="215"/>
    </location>
</feature>
<name>A0A914A233_PATMI</name>
<organism evidence="6 7">
    <name type="scientific">Patiria miniata</name>
    <name type="common">Bat star</name>
    <name type="synonym">Asterina miniata</name>
    <dbReference type="NCBI Taxonomy" id="46514"/>
    <lineage>
        <taxon>Eukaryota</taxon>
        <taxon>Metazoa</taxon>
        <taxon>Echinodermata</taxon>
        <taxon>Eleutherozoa</taxon>
        <taxon>Asterozoa</taxon>
        <taxon>Asteroidea</taxon>
        <taxon>Valvatacea</taxon>
        <taxon>Valvatida</taxon>
        <taxon>Asterinidae</taxon>
        <taxon>Patiria</taxon>
    </lineage>
</organism>
<evidence type="ECO:0000259" key="4">
    <source>
        <dbReference type="PROSITE" id="PS50004"/>
    </source>
</evidence>
<feature type="compositionally biased region" description="Polar residues" evidence="3">
    <location>
        <begin position="56"/>
        <end position="76"/>
    </location>
</feature>
<dbReference type="GO" id="GO:0031267">
    <property type="term" value="F:small GTPase binding"/>
    <property type="evidence" value="ECO:0007669"/>
    <property type="project" value="InterPro"/>
</dbReference>
<protein>
    <submittedName>
        <fullName evidence="6">Uncharacterized protein</fullName>
    </submittedName>
</protein>
<feature type="compositionally biased region" description="Basic residues" evidence="3">
    <location>
        <begin position="114"/>
        <end position="129"/>
    </location>
</feature>
<feature type="compositionally biased region" description="Basic residues" evidence="3">
    <location>
        <begin position="171"/>
        <end position="184"/>
    </location>
</feature>
<feature type="compositionally biased region" description="Polar residues" evidence="3">
    <location>
        <begin position="434"/>
        <end position="446"/>
    </location>
</feature>
<dbReference type="OrthoDB" id="10059918at2759"/>
<evidence type="ECO:0000256" key="3">
    <source>
        <dbReference type="SAM" id="MobiDB-lite"/>
    </source>
</evidence>
<feature type="domain" description="C2" evidence="4">
    <location>
        <begin position="801"/>
        <end position="919"/>
    </location>
</feature>
<dbReference type="EnsemblMetazoa" id="XM_038201777.1">
    <property type="protein sequence ID" value="XP_038057705.1"/>
    <property type="gene ID" value="LOC119729211"/>
</dbReference>
<accession>A0A914A233</accession>
<keyword evidence="1" id="KW-0770">Synapse</keyword>
<dbReference type="SUPFAM" id="SSF49562">
    <property type="entry name" value="C2 domain (Calcium/lipid-binding domain, CaLB)"/>
    <property type="match status" value="2"/>
</dbReference>
<feature type="region of interest" description="Disordered" evidence="3">
    <location>
        <begin position="420"/>
        <end position="446"/>
    </location>
</feature>
<dbReference type="PROSITE" id="PS50106">
    <property type="entry name" value="PDZ"/>
    <property type="match status" value="1"/>
</dbReference>
<feature type="compositionally biased region" description="Basic and acidic residues" evidence="3">
    <location>
        <begin position="156"/>
        <end position="170"/>
    </location>
</feature>
<evidence type="ECO:0000313" key="7">
    <source>
        <dbReference type="Proteomes" id="UP000887568"/>
    </source>
</evidence>
<feature type="region of interest" description="Disordered" evidence="3">
    <location>
        <begin position="41"/>
        <end position="218"/>
    </location>
</feature>
<proteinExistence type="predicted"/>
<feature type="region of interest" description="Disordered" evidence="3">
    <location>
        <begin position="240"/>
        <end position="260"/>
    </location>
</feature>
<evidence type="ECO:0000256" key="1">
    <source>
        <dbReference type="ARBA" id="ARBA00023018"/>
    </source>
</evidence>
<dbReference type="SUPFAM" id="SSF50156">
    <property type="entry name" value="PDZ domain-like"/>
    <property type="match status" value="1"/>
</dbReference>
<dbReference type="Gene3D" id="2.30.42.10">
    <property type="match status" value="1"/>
</dbReference>
<dbReference type="GO" id="GO:0016020">
    <property type="term" value="C:membrane"/>
    <property type="evidence" value="ECO:0007669"/>
    <property type="project" value="InterPro"/>
</dbReference>
<dbReference type="Proteomes" id="UP000887568">
    <property type="component" value="Unplaced"/>
</dbReference>
<dbReference type="GO" id="GO:0045202">
    <property type="term" value="C:synapse"/>
    <property type="evidence" value="ECO:0007669"/>
    <property type="project" value="UniProtKB-SubCell"/>
</dbReference>
<feature type="compositionally biased region" description="Basic and acidic residues" evidence="3">
    <location>
        <begin position="41"/>
        <end position="55"/>
    </location>
</feature>
<evidence type="ECO:0000256" key="2">
    <source>
        <dbReference type="ARBA" id="ARBA00034103"/>
    </source>
</evidence>
<keyword evidence="7" id="KW-1185">Reference proteome</keyword>
<sequence length="941" mass="105294">MSMPSMEGQSPGSTPPRRRVVRSAQSDLEERFVHRNIEAIKRNSWDSGKHYKSDTEASSSTCLRQSFTRESLNGKKSVTRRRRRSSQLRQISCDSPGENLTQESDEGEWMNRALARRASHRRPLRRRRYGVTEAGDKSPEGSQSAKASGQQASGSEDERPVSVADAERSPSNRRRSRPSIHGRRSPSGAVSPKEPPTEGQQVASTAHERAKEARGKYKRTGSVKADFLGKFGQRAMERFRRRSRSESELNIPEQPTQETTIYVRDDSEEVTIQRDPQDTSCKTRGYGLEVVGGRQDSDGWLRAFVTRVIVDGPADKVDVHKGDEILEWNSQSLENKTFEQVQQVLDQHCGDELKLRIVRYQAHRGTDTLTAKRGSSVSIESEVYHRRKKISVGMQNSINSEQYREMFTPAAEDTNLLSASQRAGSRRKLPVPPQSSMTTTSSNVRTTAPRVELTPAENQNLGELCMQLTLREETKELVVVLMEAKGLKVREGDPLGQPPSPYINIYQLPYRRESLRYRSPTIPATATPIWNKTFVFPNISQSEQIAGLSLEFTVWDERPDCMNLFLGEVLIDLQDEPLTGKPAWYPLADHDENIGDLPCTAPPGVVLARLQQQHNQAMGIGLMDAPHLLTPYLTAGGMSHKELARCPSDSVKEYGRGREGLMPLSLEAASQLHIEDRFDRLPLSRHRSCPTAGSNAYNKMTDLPQIIVAGPSEDTWPDMFNERRKRSSSSFGSSIAGSSIAGSDWESCTSYSSGSRNSMDSDYHFRLSTCSMPRPAPDGEDGMITEPGPGQVLLENFNGRPCGFIKLAMAVSKGSLEVEIICATGLLFHGEPESLDTYVKTYLLEGDRQLVKRKTKVLHATCEPHYAQTLKYSACDITGRRLQVMLWRKTKIRESNQCLGEARITLDILEETTHSTAWYTLFPSGAYESLKSSQSLELLKF</sequence>
<dbReference type="PANTHER" id="PTHR12157:SF21">
    <property type="entry name" value="RAB3 INTERACTING MOLECULE, ISOFORM F"/>
    <property type="match status" value="1"/>
</dbReference>
<dbReference type="Gene3D" id="2.60.40.150">
    <property type="entry name" value="C2 domain"/>
    <property type="match status" value="2"/>
</dbReference>
<dbReference type="OMA" id="YILKPHE"/>
<feature type="compositionally biased region" description="Low complexity" evidence="3">
    <location>
        <begin position="141"/>
        <end position="154"/>
    </location>
</feature>
<dbReference type="InterPro" id="IPR036034">
    <property type="entry name" value="PDZ_sf"/>
</dbReference>